<dbReference type="InterPro" id="IPR011006">
    <property type="entry name" value="CheY-like_superfamily"/>
</dbReference>
<dbReference type="GO" id="GO:0006355">
    <property type="term" value="P:regulation of DNA-templated transcription"/>
    <property type="evidence" value="ECO:0007669"/>
    <property type="project" value="InterPro"/>
</dbReference>
<evidence type="ECO:0000313" key="8">
    <source>
        <dbReference type="EMBL" id="EKF61507.1"/>
    </source>
</evidence>
<evidence type="ECO:0000259" key="7">
    <source>
        <dbReference type="PROSITE" id="PS51755"/>
    </source>
</evidence>
<evidence type="ECO:0000256" key="1">
    <source>
        <dbReference type="ARBA" id="ARBA00022553"/>
    </source>
</evidence>
<dbReference type="PROSITE" id="PS50110">
    <property type="entry name" value="RESPONSE_REGULATORY"/>
    <property type="match status" value="1"/>
</dbReference>
<dbReference type="STRING" id="1156935.QWE_03020"/>
<dbReference type="SUPFAM" id="SSF52172">
    <property type="entry name" value="CheY-like"/>
    <property type="match status" value="1"/>
</dbReference>
<evidence type="ECO:0000256" key="4">
    <source>
        <dbReference type="PROSITE-ProRule" id="PRU00169"/>
    </source>
</evidence>
<dbReference type="PANTHER" id="PTHR48111">
    <property type="entry name" value="REGULATOR OF RPOS"/>
    <property type="match status" value="1"/>
</dbReference>
<dbReference type="CDD" id="cd00383">
    <property type="entry name" value="trans_reg_C"/>
    <property type="match status" value="1"/>
</dbReference>
<dbReference type="PANTHER" id="PTHR48111:SF40">
    <property type="entry name" value="PHOSPHATE REGULON TRANSCRIPTIONAL REGULATORY PROTEIN PHOB"/>
    <property type="match status" value="1"/>
</dbReference>
<dbReference type="PROSITE" id="PS51755">
    <property type="entry name" value="OMPR_PHOB"/>
    <property type="match status" value="1"/>
</dbReference>
<dbReference type="OrthoDB" id="9802426at2"/>
<feature type="DNA-binding region" description="OmpR/PhoB-type" evidence="5">
    <location>
        <begin position="129"/>
        <end position="227"/>
    </location>
</feature>
<keyword evidence="9" id="KW-1185">Reference proteome</keyword>
<sequence length="227" mass="25296">MAPRILLVDDNQAVRQVLASALNDEGFEVLHAGDGNAVLDILHSTLPDLVVMNSWLPSASVPSLCESLRDNERYKHLPIILLVADEHDADQFKCAPGVPDDYLVVPFPPVELTMRVKDLLRRVNPTAMGHILQVGDLTLDQQSLRVHRKNNEVRLGPTEFKLLECLMGSPGHIFTRAELMRSIWGEDGVVNDNAINVHIGRLRKSIYPEGLNSQIRTVRGSGYVLDR</sequence>
<keyword evidence="3 5" id="KW-0238">DNA-binding</keyword>
<dbReference type="eggNOG" id="COG0745">
    <property type="taxonomic scope" value="Bacteria"/>
</dbReference>
<evidence type="ECO:0000256" key="3">
    <source>
        <dbReference type="ARBA" id="ARBA00023125"/>
    </source>
</evidence>
<keyword evidence="1" id="KW-0597">Phosphoprotein</keyword>
<dbReference type="SUPFAM" id="SSF46894">
    <property type="entry name" value="C-terminal effector domain of the bipartite response regulators"/>
    <property type="match status" value="1"/>
</dbReference>
<dbReference type="InterPro" id="IPR001789">
    <property type="entry name" value="Sig_transdc_resp-reg_receiver"/>
</dbReference>
<comment type="caution">
    <text evidence="8">The sequence shown here is derived from an EMBL/GenBank/DDBJ whole genome shotgun (WGS) entry which is preliminary data.</text>
</comment>
<dbReference type="AlphaFoldDB" id="K2R0Z7"/>
<dbReference type="SMART" id="SM00448">
    <property type="entry name" value="REC"/>
    <property type="match status" value="1"/>
</dbReference>
<feature type="domain" description="Response regulatory" evidence="6">
    <location>
        <begin position="4"/>
        <end position="120"/>
    </location>
</feature>
<evidence type="ECO:0000313" key="9">
    <source>
        <dbReference type="Proteomes" id="UP000007123"/>
    </source>
</evidence>
<protein>
    <submittedName>
        <fullName evidence="8">Phosphate regulon transcriptional regulatory protein PhoB</fullName>
    </submittedName>
</protein>
<dbReference type="InterPro" id="IPR036388">
    <property type="entry name" value="WH-like_DNA-bd_sf"/>
</dbReference>
<proteinExistence type="predicted"/>
<dbReference type="RefSeq" id="WP_006724599.1">
    <property type="nucleotide sequence ID" value="NZ_ALJF01000002.1"/>
</dbReference>
<reference evidence="8 9" key="1">
    <citation type="journal article" date="2012" name="J. Bacteriol.">
        <title>Draft Genome Sequence of Agrobacterium albertimagni Strain AOL15.</title>
        <authorList>
            <person name="Trimble W.L."/>
            <person name="Phung le T."/>
            <person name="Meyer F."/>
            <person name="Gilbert J.A."/>
            <person name="Silver S."/>
        </authorList>
    </citation>
    <scope>NUCLEOTIDE SEQUENCE [LARGE SCALE GENOMIC DNA]</scope>
    <source>
        <strain evidence="8 9">AOL15</strain>
    </source>
</reference>
<dbReference type="InterPro" id="IPR016032">
    <property type="entry name" value="Sig_transdc_resp-reg_C-effctor"/>
</dbReference>
<evidence type="ECO:0000256" key="5">
    <source>
        <dbReference type="PROSITE-ProRule" id="PRU01091"/>
    </source>
</evidence>
<dbReference type="Gene3D" id="1.10.10.10">
    <property type="entry name" value="Winged helix-like DNA-binding domain superfamily/Winged helix DNA-binding domain"/>
    <property type="match status" value="1"/>
</dbReference>
<dbReference type="PATRIC" id="fig|1156935.5.peg.612"/>
<dbReference type="GO" id="GO:0032993">
    <property type="term" value="C:protein-DNA complex"/>
    <property type="evidence" value="ECO:0007669"/>
    <property type="project" value="TreeGrafter"/>
</dbReference>
<gene>
    <name evidence="8" type="ORF">QWE_03020</name>
</gene>
<dbReference type="InterPro" id="IPR039420">
    <property type="entry name" value="WalR-like"/>
</dbReference>
<name>K2R0Z7_9HYPH</name>
<dbReference type="GO" id="GO:0000156">
    <property type="term" value="F:phosphorelay response regulator activity"/>
    <property type="evidence" value="ECO:0007669"/>
    <property type="project" value="TreeGrafter"/>
</dbReference>
<dbReference type="EMBL" id="ALJF01000002">
    <property type="protein sequence ID" value="EKF61507.1"/>
    <property type="molecule type" value="Genomic_DNA"/>
</dbReference>
<accession>K2R0Z7</accession>
<evidence type="ECO:0000259" key="6">
    <source>
        <dbReference type="PROSITE" id="PS50110"/>
    </source>
</evidence>
<dbReference type="Pfam" id="PF00486">
    <property type="entry name" value="Trans_reg_C"/>
    <property type="match status" value="1"/>
</dbReference>
<dbReference type="GO" id="GO:0005829">
    <property type="term" value="C:cytosol"/>
    <property type="evidence" value="ECO:0007669"/>
    <property type="project" value="TreeGrafter"/>
</dbReference>
<dbReference type="InterPro" id="IPR001867">
    <property type="entry name" value="OmpR/PhoB-type_DNA-bd"/>
</dbReference>
<evidence type="ECO:0000256" key="2">
    <source>
        <dbReference type="ARBA" id="ARBA00023012"/>
    </source>
</evidence>
<keyword evidence="2" id="KW-0902">Two-component regulatory system</keyword>
<dbReference type="SMART" id="SM00862">
    <property type="entry name" value="Trans_reg_C"/>
    <property type="match status" value="1"/>
</dbReference>
<dbReference type="Pfam" id="PF00072">
    <property type="entry name" value="Response_reg"/>
    <property type="match status" value="1"/>
</dbReference>
<feature type="domain" description="OmpR/PhoB-type" evidence="7">
    <location>
        <begin position="129"/>
        <end position="227"/>
    </location>
</feature>
<dbReference type="Gene3D" id="3.40.50.2300">
    <property type="match status" value="1"/>
</dbReference>
<organism evidence="8 9">
    <name type="scientific">Agrobacterium albertimagni AOL15</name>
    <dbReference type="NCBI Taxonomy" id="1156935"/>
    <lineage>
        <taxon>Bacteria</taxon>
        <taxon>Pseudomonadati</taxon>
        <taxon>Pseudomonadota</taxon>
        <taxon>Alphaproteobacteria</taxon>
        <taxon>Hyphomicrobiales</taxon>
        <taxon>Rhizobiaceae</taxon>
        <taxon>Rhizobium/Agrobacterium group</taxon>
        <taxon>Agrobacterium</taxon>
    </lineage>
</organism>
<dbReference type="GO" id="GO:0000976">
    <property type="term" value="F:transcription cis-regulatory region binding"/>
    <property type="evidence" value="ECO:0007669"/>
    <property type="project" value="TreeGrafter"/>
</dbReference>
<dbReference type="Proteomes" id="UP000007123">
    <property type="component" value="Unassembled WGS sequence"/>
</dbReference>
<comment type="caution">
    <text evidence="4">Lacks conserved residue(s) required for the propagation of feature annotation.</text>
</comment>